<evidence type="ECO:0000259" key="2">
    <source>
        <dbReference type="Pfam" id="PF02517"/>
    </source>
</evidence>
<feature type="transmembrane region" description="Helical" evidence="1">
    <location>
        <begin position="211"/>
        <end position="230"/>
    </location>
</feature>
<reference evidence="3" key="1">
    <citation type="submission" date="2020-02" db="EMBL/GenBank/DDBJ databases">
        <authorList>
            <person name="Meier V. D."/>
        </authorList>
    </citation>
    <scope>NUCLEOTIDE SEQUENCE</scope>
    <source>
        <strain evidence="3">AVDCRST_MAG81</strain>
    </source>
</reference>
<organism evidence="3">
    <name type="scientific">uncultured Synechococcales cyanobacterium</name>
    <dbReference type="NCBI Taxonomy" id="1936017"/>
    <lineage>
        <taxon>Bacteria</taxon>
        <taxon>Bacillati</taxon>
        <taxon>Cyanobacteriota</taxon>
        <taxon>Cyanophyceae</taxon>
        <taxon>Synechococcales</taxon>
        <taxon>environmental samples</taxon>
    </lineage>
</organism>
<proteinExistence type="predicted"/>
<feature type="transmembrane region" description="Helical" evidence="1">
    <location>
        <begin position="300"/>
        <end position="321"/>
    </location>
</feature>
<feature type="transmembrane region" description="Helical" evidence="1">
    <location>
        <begin position="94"/>
        <end position="114"/>
    </location>
</feature>
<dbReference type="EMBL" id="CADCWO010000001">
    <property type="protein sequence ID" value="CAA9551434.1"/>
    <property type="molecule type" value="Genomic_DNA"/>
</dbReference>
<feature type="transmembrane region" description="Helical" evidence="1">
    <location>
        <begin position="437"/>
        <end position="461"/>
    </location>
</feature>
<dbReference type="Pfam" id="PF02517">
    <property type="entry name" value="Rce1-like"/>
    <property type="match status" value="1"/>
</dbReference>
<name>A0A6J4UI64_9CYAN</name>
<feature type="transmembrane region" description="Helical" evidence="1">
    <location>
        <begin position="261"/>
        <end position="279"/>
    </location>
</feature>
<feature type="transmembrane region" description="Helical" evidence="1">
    <location>
        <begin position="56"/>
        <end position="74"/>
    </location>
</feature>
<feature type="transmembrane region" description="Helical" evidence="1">
    <location>
        <begin position="24"/>
        <end position="44"/>
    </location>
</feature>
<feature type="transmembrane region" description="Helical" evidence="1">
    <location>
        <begin position="134"/>
        <end position="156"/>
    </location>
</feature>
<feature type="transmembrane region" description="Helical" evidence="1">
    <location>
        <begin position="333"/>
        <end position="354"/>
    </location>
</feature>
<feature type="transmembrane region" description="Helical" evidence="1">
    <location>
        <begin position="414"/>
        <end position="430"/>
    </location>
</feature>
<accession>A0A6J4UI64</accession>
<dbReference type="InterPro" id="IPR003675">
    <property type="entry name" value="Rce1/LyrA-like_dom"/>
</dbReference>
<dbReference type="AlphaFoldDB" id="A0A6J4UI64"/>
<dbReference type="GO" id="GO:0080120">
    <property type="term" value="P:CAAX-box protein maturation"/>
    <property type="evidence" value="ECO:0007669"/>
    <property type="project" value="UniProtKB-ARBA"/>
</dbReference>
<feature type="transmembrane region" description="Helical" evidence="1">
    <location>
        <begin position="237"/>
        <end position="255"/>
    </location>
</feature>
<sequence>MSLNLLLNRCEFARPKKYNGRNELIVAILACLIWFFAVIIRLNFSGSQQWTNLEKFLEATSTVFFCGLPVFFLATPQGSRIAKKDLLKNAGLPFQVLVCAALTIYISVVKFLSLSPANFVWLNQINSLIFEDEFWFNTVLFIAGVFVALRIPFLMLKLRTSKEVKTIQDFIVVSRLNSQLLLLLGVNFIYLVLSHTSLISSNYNSNQFEGYYIGLGYVLVFLLMTSPICKRTSSQKLMIFDLFLIITCLGTLFYFSMPFFSFGTFMGINLFVLVIVYGLELGREHFGYSFQVRLLDLKYLLYHLPLVILILVPPAVLLGFVKPTHLLGSSSEILNLLSYAVLFSFRVGIFEEIFFRSGLMVFIRDQLNERAKAKLTNQIITCYSAVICSVIFGISHIGNNPGPESLLSSFEYKLVYVLLAVLASLFYSFAFGETNRLWCSITIHGFVDTVAVVLLGGFLTVPF</sequence>
<evidence type="ECO:0000256" key="1">
    <source>
        <dbReference type="SAM" id="Phobius"/>
    </source>
</evidence>
<protein>
    <recommendedName>
        <fullName evidence="2">CAAX prenyl protease 2/Lysostaphin resistance protein A-like domain-containing protein</fullName>
    </recommendedName>
</protein>
<gene>
    <name evidence="3" type="ORF">AVDCRST_MAG81-1937</name>
</gene>
<dbReference type="GO" id="GO:0004175">
    <property type="term" value="F:endopeptidase activity"/>
    <property type="evidence" value="ECO:0007669"/>
    <property type="project" value="UniProtKB-ARBA"/>
</dbReference>
<evidence type="ECO:0000313" key="3">
    <source>
        <dbReference type="EMBL" id="CAA9551434.1"/>
    </source>
</evidence>
<feature type="domain" description="CAAX prenyl protease 2/Lysostaphin resistance protein A-like" evidence="2">
    <location>
        <begin position="336"/>
        <end position="449"/>
    </location>
</feature>
<keyword evidence="1" id="KW-1133">Transmembrane helix</keyword>
<feature type="transmembrane region" description="Helical" evidence="1">
    <location>
        <begin position="180"/>
        <end position="199"/>
    </location>
</feature>
<keyword evidence="1" id="KW-0472">Membrane</keyword>
<keyword evidence="1" id="KW-0812">Transmembrane</keyword>
<feature type="transmembrane region" description="Helical" evidence="1">
    <location>
        <begin position="375"/>
        <end position="394"/>
    </location>
</feature>